<name>A0AAV5I6E9_9ROSI</name>
<gene>
    <name evidence="2" type="ORF">SLEP1_g9918</name>
</gene>
<evidence type="ECO:0000313" key="2">
    <source>
        <dbReference type="EMBL" id="GKU96712.1"/>
    </source>
</evidence>
<reference evidence="2 3" key="1">
    <citation type="journal article" date="2021" name="Commun. Biol.">
        <title>The genome of Shorea leprosula (Dipterocarpaceae) highlights the ecological relevance of drought in aseasonal tropical rainforests.</title>
        <authorList>
            <person name="Ng K.K.S."/>
            <person name="Kobayashi M.J."/>
            <person name="Fawcett J.A."/>
            <person name="Hatakeyama M."/>
            <person name="Paape T."/>
            <person name="Ng C.H."/>
            <person name="Ang C.C."/>
            <person name="Tnah L.H."/>
            <person name="Lee C.T."/>
            <person name="Nishiyama T."/>
            <person name="Sese J."/>
            <person name="O'Brien M.J."/>
            <person name="Copetti D."/>
            <person name="Mohd Noor M.I."/>
            <person name="Ong R.C."/>
            <person name="Putra M."/>
            <person name="Sireger I.Z."/>
            <person name="Indrioko S."/>
            <person name="Kosugi Y."/>
            <person name="Izuno A."/>
            <person name="Isagi Y."/>
            <person name="Lee S.L."/>
            <person name="Shimizu K.K."/>
        </authorList>
    </citation>
    <scope>NUCLEOTIDE SEQUENCE [LARGE SCALE GENOMIC DNA]</scope>
    <source>
        <strain evidence="2">214</strain>
    </source>
</reference>
<dbReference type="AlphaFoldDB" id="A0AAV5I6E9"/>
<sequence length="107" mass="11915">MEEPAANDAEREIELVMGDESMLIGDNGDSLQPDAMFLTELNLLLVVLSMFALSDEECVNLDGREKRRRQRSRGERFCNEIADQKTRNQCGKGKASGPTITEVPNKA</sequence>
<organism evidence="2 3">
    <name type="scientific">Rubroshorea leprosula</name>
    <dbReference type="NCBI Taxonomy" id="152421"/>
    <lineage>
        <taxon>Eukaryota</taxon>
        <taxon>Viridiplantae</taxon>
        <taxon>Streptophyta</taxon>
        <taxon>Embryophyta</taxon>
        <taxon>Tracheophyta</taxon>
        <taxon>Spermatophyta</taxon>
        <taxon>Magnoliopsida</taxon>
        <taxon>eudicotyledons</taxon>
        <taxon>Gunneridae</taxon>
        <taxon>Pentapetalae</taxon>
        <taxon>rosids</taxon>
        <taxon>malvids</taxon>
        <taxon>Malvales</taxon>
        <taxon>Dipterocarpaceae</taxon>
        <taxon>Rubroshorea</taxon>
    </lineage>
</organism>
<dbReference type="EMBL" id="BPVZ01000010">
    <property type="protein sequence ID" value="GKU96712.1"/>
    <property type="molecule type" value="Genomic_DNA"/>
</dbReference>
<keyword evidence="3" id="KW-1185">Reference proteome</keyword>
<proteinExistence type="predicted"/>
<evidence type="ECO:0000313" key="3">
    <source>
        <dbReference type="Proteomes" id="UP001054252"/>
    </source>
</evidence>
<accession>A0AAV5I6E9</accession>
<protein>
    <submittedName>
        <fullName evidence="2">Uncharacterized protein</fullName>
    </submittedName>
</protein>
<comment type="caution">
    <text evidence="2">The sequence shown here is derived from an EMBL/GenBank/DDBJ whole genome shotgun (WGS) entry which is preliminary data.</text>
</comment>
<evidence type="ECO:0000256" key="1">
    <source>
        <dbReference type="SAM" id="MobiDB-lite"/>
    </source>
</evidence>
<feature type="region of interest" description="Disordered" evidence="1">
    <location>
        <begin position="86"/>
        <end position="107"/>
    </location>
</feature>
<dbReference type="Proteomes" id="UP001054252">
    <property type="component" value="Unassembled WGS sequence"/>
</dbReference>